<feature type="domain" description="Quinolinate phosphoribosyl transferase N-terminal" evidence="1">
    <location>
        <begin position="37"/>
        <end position="93"/>
    </location>
</feature>
<evidence type="ECO:0000313" key="2">
    <source>
        <dbReference type="EMBL" id="GAH64216.1"/>
    </source>
</evidence>
<evidence type="ECO:0000259" key="1">
    <source>
        <dbReference type="Pfam" id="PF02749"/>
    </source>
</evidence>
<protein>
    <recommendedName>
        <fullName evidence="1">Quinolinate phosphoribosyl transferase N-terminal domain-containing protein</fullName>
    </recommendedName>
</protein>
<dbReference type="PANTHER" id="PTHR43202">
    <property type="entry name" value="NICOTINATE-NUCLEOTIDE PYROPHOSPHORYLASE"/>
    <property type="match status" value="1"/>
</dbReference>
<dbReference type="Gene3D" id="3.90.1170.20">
    <property type="entry name" value="Quinolinate phosphoribosyl transferase, N-terminal domain"/>
    <property type="match status" value="1"/>
</dbReference>
<dbReference type="Pfam" id="PF02749">
    <property type="entry name" value="QRPTase_N"/>
    <property type="match status" value="1"/>
</dbReference>
<dbReference type="PANTHER" id="PTHR43202:SF1">
    <property type="entry name" value="NICOTINATE PHOSPHORIBOSYLTRANSFERASE"/>
    <property type="match status" value="1"/>
</dbReference>
<dbReference type="InterPro" id="IPR022412">
    <property type="entry name" value="Quinolinate_PRibosylTrfase_N"/>
</dbReference>
<dbReference type="SUPFAM" id="SSF54675">
    <property type="entry name" value="Nicotinate/Quinolinate PRTase N-terminal domain-like"/>
    <property type="match status" value="1"/>
</dbReference>
<dbReference type="GO" id="GO:0016763">
    <property type="term" value="F:pentosyltransferase activity"/>
    <property type="evidence" value="ECO:0007669"/>
    <property type="project" value="InterPro"/>
</dbReference>
<gene>
    <name evidence="2" type="ORF">S03H2_50299</name>
</gene>
<organism evidence="2">
    <name type="scientific">marine sediment metagenome</name>
    <dbReference type="NCBI Taxonomy" id="412755"/>
    <lineage>
        <taxon>unclassified sequences</taxon>
        <taxon>metagenomes</taxon>
        <taxon>ecological metagenomes</taxon>
    </lineage>
</organism>
<name>X1H231_9ZZZZ</name>
<proteinExistence type="predicted"/>
<dbReference type="InterPro" id="IPR053190">
    <property type="entry name" value="NAPRTase-like"/>
</dbReference>
<sequence length="93" mass="10823">MNKPISSVNEIKNYSIKSNRKFFSATHEEIEKGLTTDIYFVRAQEILRYLRLENTIVTAEIFPRKDGVFAGVQEVCNLLKDKKIKLWSLEEGE</sequence>
<dbReference type="InterPro" id="IPR037128">
    <property type="entry name" value="Quinolinate_PRibosylTase_N_sf"/>
</dbReference>
<comment type="caution">
    <text evidence="2">The sequence shown here is derived from an EMBL/GenBank/DDBJ whole genome shotgun (WGS) entry which is preliminary data.</text>
</comment>
<accession>X1H231</accession>
<reference evidence="2" key="1">
    <citation type="journal article" date="2014" name="Front. Microbiol.">
        <title>High frequency of phylogenetically diverse reductive dehalogenase-homologous genes in deep subseafloor sedimentary metagenomes.</title>
        <authorList>
            <person name="Kawai M."/>
            <person name="Futagami T."/>
            <person name="Toyoda A."/>
            <person name="Takaki Y."/>
            <person name="Nishi S."/>
            <person name="Hori S."/>
            <person name="Arai W."/>
            <person name="Tsubouchi T."/>
            <person name="Morono Y."/>
            <person name="Uchiyama I."/>
            <person name="Ito T."/>
            <person name="Fujiyama A."/>
            <person name="Inagaki F."/>
            <person name="Takami H."/>
        </authorList>
    </citation>
    <scope>NUCLEOTIDE SEQUENCE</scope>
    <source>
        <strain evidence="2">Expedition CK06-06</strain>
    </source>
</reference>
<dbReference type="AlphaFoldDB" id="X1H231"/>
<feature type="non-terminal residue" evidence="2">
    <location>
        <position position="93"/>
    </location>
</feature>
<dbReference type="EMBL" id="BARU01031837">
    <property type="protein sequence ID" value="GAH64216.1"/>
    <property type="molecule type" value="Genomic_DNA"/>
</dbReference>